<protein>
    <submittedName>
        <fullName evidence="5">Putative 60S ribosomal protein L35</fullName>
    </submittedName>
</protein>
<dbReference type="AlphaFoldDB" id="A0A5J4UKU4"/>
<keyword evidence="4" id="KW-0175">Coiled coil</keyword>
<dbReference type="GO" id="GO:0003729">
    <property type="term" value="F:mRNA binding"/>
    <property type="evidence" value="ECO:0007669"/>
    <property type="project" value="TreeGrafter"/>
</dbReference>
<dbReference type="GO" id="GO:0003735">
    <property type="term" value="F:structural constituent of ribosome"/>
    <property type="evidence" value="ECO:0007669"/>
    <property type="project" value="InterPro"/>
</dbReference>
<gene>
    <name evidence="5" type="ORF">EZS28_033353</name>
</gene>
<evidence type="ECO:0000313" key="5">
    <source>
        <dbReference type="EMBL" id="KAA6371119.1"/>
    </source>
</evidence>
<dbReference type="FunFam" id="1.10.287.310:FF:000002">
    <property type="entry name" value="60S ribosomal protein L35"/>
    <property type="match status" value="1"/>
</dbReference>
<reference evidence="5 6" key="1">
    <citation type="submission" date="2019-03" db="EMBL/GenBank/DDBJ databases">
        <title>Single cell metagenomics reveals metabolic interactions within the superorganism composed of flagellate Streblomastix strix and complex community of Bacteroidetes bacteria on its surface.</title>
        <authorList>
            <person name="Treitli S.C."/>
            <person name="Kolisko M."/>
            <person name="Husnik F."/>
            <person name="Keeling P."/>
            <person name="Hampl V."/>
        </authorList>
    </citation>
    <scope>NUCLEOTIDE SEQUENCE [LARGE SCALE GENOMIC DNA]</scope>
    <source>
        <strain evidence="5">ST1C</strain>
    </source>
</reference>
<feature type="coiled-coil region" evidence="4">
    <location>
        <begin position="5"/>
        <end position="32"/>
    </location>
</feature>
<dbReference type="PANTHER" id="PTHR45722:SF2">
    <property type="entry name" value="LARGE RIBOSOMAL SUBUNIT PROTEIN UL29-RELATED"/>
    <property type="match status" value="1"/>
</dbReference>
<dbReference type="NCBIfam" id="TIGR00012">
    <property type="entry name" value="L29"/>
    <property type="match status" value="1"/>
</dbReference>
<dbReference type="GO" id="GO:0022625">
    <property type="term" value="C:cytosolic large ribosomal subunit"/>
    <property type="evidence" value="ECO:0007669"/>
    <property type="project" value="InterPro"/>
</dbReference>
<dbReference type="GO" id="GO:0000463">
    <property type="term" value="P:maturation of LSU-rRNA from tricistronic rRNA transcript (SSU-rRNA, 5.8S rRNA, LSU-rRNA)"/>
    <property type="evidence" value="ECO:0007669"/>
    <property type="project" value="InterPro"/>
</dbReference>
<dbReference type="InterPro" id="IPR018254">
    <property type="entry name" value="Ribosomal_uL29_CS"/>
</dbReference>
<dbReference type="Gene3D" id="6.10.250.3450">
    <property type="match status" value="1"/>
</dbReference>
<evidence type="ECO:0000256" key="2">
    <source>
        <dbReference type="ARBA" id="ARBA00022980"/>
    </source>
</evidence>
<dbReference type="InterPro" id="IPR036049">
    <property type="entry name" value="Ribosomal_uL29_sf"/>
</dbReference>
<name>A0A5J4UKU4_9EUKA</name>
<dbReference type="CDD" id="cd00427">
    <property type="entry name" value="Ribosomal_L29_HIP"/>
    <property type="match status" value="1"/>
</dbReference>
<dbReference type="PANTHER" id="PTHR45722">
    <property type="entry name" value="60S RIBOSOMAL PROTEIN L35"/>
    <property type="match status" value="1"/>
</dbReference>
<sequence>MVKILDIRKKKKEEIEADLKSFKKELLQLRIQKIANQNAQSLSKIRLVRKNIAKVLTVINQKRKAELKKFWSGKKIRHGIPIDLRPKKTRAIRRQLTKKQLSLKTRRQRRRQVKVADFAVRTA</sequence>
<dbReference type="OrthoDB" id="528635at2759"/>
<dbReference type="InterPro" id="IPR001854">
    <property type="entry name" value="Ribosomal_uL29"/>
</dbReference>
<dbReference type="FunFam" id="6.10.250.3450:FF:000001">
    <property type="entry name" value="60S ribosomal protein L35"/>
    <property type="match status" value="1"/>
</dbReference>
<evidence type="ECO:0000256" key="1">
    <source>
        <dbReference type="ARBA" id="ARBA00009254"/>
    </source>
</evidence>
<evidence type="ECO:0000313" key="6">
    <source>
        <dbReference type="Proteomes" id="UP000324800"/>
    </source>
</evidence>
<dbReference type="Proteomes" id="UP000324800">
    <property type="component" value="Unassembled WGS sequence"/>
</dbReference>
<dbReference type="GO" id="GO:0006412">
    <property type="term" value="P:translation"/>
    <property type="evidence" value="ECO:0007669"/>
    <property type="project" value="InterPro"/>
</dbReference>
<evidence type="ECO:0000256" key="4">
    <source>
        <dbReference type="SAM" id="Coils"/>
    </source>
</evidence>
<keyword evidence="3" id="KW-0687">Ribonucleoprotein</keyword>
<organism evidence="5 6">
    <name type="scientific">Streblomastix strix</name>
    <dbReference type="NCBI Taxonomy" id="222440"/>
    <lineage>
        <taxon>Eukaryota</taxon>
        <taxon>Metamonada</taxon>
        <taxon>Preaxostyla</taxon>
        <taxon>Oxymonadida</taxon>
        <taxon>Streblomastigidae</taxon>
        <taxon>Streblomastix</taxon>
    </lineage>
</organism>
<dbReference type="HAMAP" id="MF_00374">
    <property type="entry name" value="Ribosomal_uL29"/>
    <property type="match status" value="1"/>
</dbReference>
<dbReference type="Pfam" id="PF00831">
    <property type="entry name" value="Ribosomal_L29"/>
    <property type="match status" value="1"/>
</dbReference>
<keyword evidence="2 5" id="KW-0689">Ribosomal protein</keyword>
<accession>A0A5J4UKU4</accession>
<proteinExistence type="inferred from homology"/>
<dbReference type="SUPFAM" id="SSF46561">
    <property type="entry name" value="Ribosomal protein L29 (L29p)"/>
    <property type="match status" value="1"/>
</dbReference>
<evidence type="ECO:0000256" key="3">
    <source>
        <dbReference type="ARBA" id="ARBA00023274"/>
    </source>
</evidence>
<dbReference type="PROSITE" id="PS00579">
    <property type="entry name" value="RIBOSOMAL_L29"/>
    <property type="match status" value="1"/>
</dbReference>
<comment type="similarity">
    <text evidence="1">Belongs to the universal ribosomal protein uL29 family.</text>
</comment>
<dbReference type="InterPro" id="IPR045059">
    <property type="entry name" value="Ribosomal_uL29_euk"/>
</dbReference>
<dbReference type="EMBL" id="SNRW01014763">
    <property type="protein sequence ID" value="KAA6371119.1"/>
    <property type="molecule type" value="Genomic_DNA"/>
</dbReference>
<dbReference type="Gene3D" id="1.10.287.310">
    <property type="match status" value="1"/>
</dbReference>
<comment type="caution">
    <text evidence="5">The sequence shown here is derived from an EMBL/GenBank/DDBJ whole genome shotgun (WGS) entry which is preliminary data.</text>
</comment>